<feature type="transmembrane region" description="Helical" evidence="3">
    <location>
        <begin position="20"/>
        <end position="38"/>
    </location>
</feature>
<feature type="transmembrane region" description="Helical" evidence="3">
    <location>
        <begin position="86"/>
        <end position="103"/>
    </location>
</feature>
<evidence type="ECO:0000256" key="2">
    <source>
        <dbReference type="ARBA" id="ARBA00022475"/>
    </source>
</evidence>
<proteinExistence type="predicted"/>
<evidence type="ECO:0000256" key="3">
    <source>
        <dbReference type="SAM" id="Phobius"/>
    </source>
</evidence>
<feature type="transmembrane region" description="Helical" evidence="3">
    <location>
        <begin position="295"/>
        <end position="313"/>
    </location>
</feature>
<dbReference type="SUPFAM" id="SSF103473">
    <property type="entry name" value="MFS general substrate transporter"/>
    <property type="match status" value="1"/>
</dbReference>
<dbReference type="PANTHER" id="PTHR43702">
    <property type="entry name" value="L-FUCOSE-PROTON SYMPORTER"/>
    <property type="match status" value="1"/>
</dbReference>
<keyword evidence="3" id="KW-0812">Transmembrane</keyword>
<keyword evidence="2" id="KW-1003">Cell membrane</keyword>
<dbReference type="NCBIfam" id="TIGR00885">
    <property type="entry name" value="fucP"/>
    <property type="match status" value="1"/>
</dbReference>
<comment type="subcellular location">
    <subcellularLocation>
        <location evidence="1">Cell inner membrane</location>
        <topology evidence="1">Multi-pass membrane protein</topology>
    </subcellularLocation>
</comment>
<dbReference type="InterPro" id="IPR050375">
    <property type="entry name" value="MFS_TsgA-like"/>
</dbReference>
<feature type="transmembrane region" description="Helical" evidence="3">
    <location>
        <begin position="109"/>
        <end position="128"/>
    </location>
</feature>
<dbReference type="InterPro" id="IPR011701">
    <property type="entry name" value="MFS"/>
</dbReference>
<keyword evidence="3" id="KW-0472">Membrane</keyword>
<gene>
    <name evidence="4" type="primary">fucP</name>
    <name evidence="4" type="ORF">JK635_21915</name>
</gene>
<feature type="transmembrane region" description="Helical" evidence="3">
    <location>
        <begin position="320"/>
        <end position="339"/>
    </location>
</feature>
<dbReference type="CDD" id="cd17394">
    <property type="entry name" value="MFS_FucP_like"/>
    <property type="match status" value="1"/>
</dbReference>
<dbReference type="Proteomes" id="UP000623967">
    <property type="component" value="Unassembled WGS sequence"/>
</dbReference>
<accession>A0ABS1TU30</accession>
<evidence type="ECO:0000313" key="5">
    <source>
        <dbReference type="Proteomes" id="UP000623967"/>
    </source>
</evidence>
<keyword evidence="5" id="KW-1185">Reference proteome</keyword>
<sequence length="449" mass="50057">MDKTKFIQQPDGYLNRVPVLQFVLVTLLFPLWGAAASLNDILITQFKAVFELSNVASAFVQSAFYGGYFLIAIPAATIIKKTSYKLAIIIGLLCYIMGCFIFFPASHMATYGMFLVAIFGIAIGLSFLETSANTYTTLLGPRESATKRINLAQLFNPIGNIVGILLGKYFVFTDGESSLQEQLAGMSPAEAKQFSLEMLQRTLVPYKIILMILLAVLILFLIVKFPKAKPELPKKTKKQVDLGETLKYLSKNVPFKKGILAQFIYMGLQTTVWSFTIRLALDVNPHVNERFASNFMIYSFIAFFIGRLLANILMARFKPIFVLALYSVIGFILLAYTALVPNMSAVYGAVFVSVLFGPCWPTIYGRTVEMVENKYRETAGAFLVMAIIGGAVIPPIQGLFTDLFGSLQLSFVVPMCCFLYLAYYFYKENRASSNKNVEEDSTIKQSIVQ</sequence>
<dbReference type="Gene3D" id="1.20.1250.20">
    <property type="entry name" value="MFS general substrate transporter like domains"/>
    <property type="match status" value="2"/>
</dbReference>
<dbReference type="Pfam" id="PF07690">
    <property type="entry name" value="MFS_1"/>
    <property type="match status" value="1"/>
</dbReference>
<reference evidence="4 5" key="1">
    <citation type="submission" date="2021-01" db="EMBL/GenBank/DDBJ databases">
        <title>Genome public.</title>
        <authorList>
            <person name="Liu C."/>
            <person name="Sun Q."/>
        </authorList>
    </citation>
    <scope>NUCLEOTIDE SEQUENCE [LARGE SCALE GENOMIC DNA]</scope>
    <source>
        <strain evidence="4 5">YIM B02564</strain>
    </source>
</reference>
<feature type="transmembrane region" description="Helical" evidence="3">
    <location>
        <begin position="258"/>
        <end position="275"/>
    </location>
</feature>
<feature type="transmembrane region" description="Helical" evidence="3">
    <location>
        <begin position="379"/>
        <end position="400"/>
    </location>
</feature>
<dbReference type="InterPro" id="IPR036259">
    <property type="entry name" value="MFS_trans_sf"/>
</dbReference>
<protein>
    <submittedName>
        <fullName evidence="4">L-fucose:H+ symporter permease</fullName>
    </submittedName>
</protein>
<evidence type="ECO:0000256" key="1">
    <source>
        <dbReference type="ARBA" id="ARBA00004429"/>
    </source>
</evidence>
<name>A0ABS1TU30_9BACI</name>
<feature type="transmembrane region" description="Helical" evidence="3">
    <location>
        <begin position="406"/>
        <end position="426"/>
    </location>
</feature>
<comment type="caution">
    <text evidence="4">The sequence shown here is derived from an EMBL/GenBank/DDBJ whole genome shotgun (WGS) entry which is preliminary data.</text>
</comment>
<feature type="transmembrane region" description="Helical" evidence="3">
    <location>
        <begin position="204"/>
        <end position="225"/>
    </location>
</feature>
<feature type="transmembrane region" description="Helical" evidence="3">
    <location>
        <begin position="58"/>
        <end position="79"/>
    </location>
</feature>
<feature type="transmembrane region" description="Helical" evidence="3">
    <location>
        <begin position="345"/>
        <end position="367"/>
    </location>
</feature>
<feature type="transmembrane region" description="Helical" evidence="3">
    <location>
        <begin position="149"/>
        <end position="171"/>
    </location>
</feature>
<evidence type="ECO:0000313" key="4">
    <source>
        <dbReference type="EMBL" id="MBL4954819.1"/>
    </source>
</evidence>
<dbReference type="InterPro" id="IPR005275">
    <property type="entry name" value="Lfuc_symporter_FucP"/>
</dbReference>
<dbReference type="PANTHER" id="PTHR43702:SF11">
    <property type="entry name" value="L-FUCOSE-PROTON SYMPORTER"/>
    <property type="match status" value="1"/>
</dbReference>
<dbReference type="EMBL" id="JAESWB010000365">
    <property type="protein sequence ID" value="MBL4954819.1"/>
    <property type="molecule type" value="Genomic_DNA"/>
</dbReference>
<dbReference type="RefSeq" id="WP_202656058.1">
    <property type="nucleotide sequence ID" value="NZ_JAESWB010000365.1"/>
</dbReference>
<organism evidence="4 5">
    <name type="scientific">Neobacillus paridis</name>
    <dbReference type="NCBI Taxonomy" id="2803862"/>
    <lineage>
        <taxon>Bacteria</taxon>
        <taxon>Bacillati</taxon>
        <taxon>Bacillota</taxon>
        <taxon>Bacilli</taxon>
        <taxon>Bacillales</taxon>
        <taxon>Bacillaceae</taxon>
        <taxon>Neobacillus</taxon>
    </lineage>
</organism>
<keyword evidence="3" id="KW-1133">Transmembrane helix</keyword>